<evidence type="ECO:0000313" key="1">
    <source>
        <dbReference type="EMBL" id="GIF07336.1"/>
    </source>
</evidence>
<sequence>MFRFTRRARVTESVRFCDGCAEVATAAQRAERHYERAHARWQPLGLPR</sequence>
<accession>A0A919NAJ4</accession>
<keyword evidence="2" id="KW-1185">Reference proteome</keyword>
<comment type="caution">
    <text evidence="1">The sequence shown here is derived from an EMBL/GenBank/DDBJ whole genome shotgun (WGS) entry which is preliminary data.</text>
</comment>
<organism evidence="1 2">
    <name type="scientific">Actinoplanes siamensis</name>
    <dbReference type="NCBI Taxonomy" id="1223317"/>
    <lineage>
        <taxon>Bacteria</taxon>
        <taxon>Bacillati</taxon>
        <taxon>Actinomycetota</taxon>
        <taxon>Actinomycetes</taxon>
        <taxon>Micromonosporales</taxon>
        <taxon>Micromonosporaceae</taxon>
        <taxon>Actinoplanes</taxon>
    </lineage>
</organism>
<reference evidence="1" key="1">
    <citation type="submission" date="2021-01" db="EMBL/GenBank/DDBJ databases">
        <title>Whole genome shotgun sequence of Actinoplanes siamensis NBRC 109076.</title>
        <authorList>
            <person name="Komaki H."/>
            <person name="Tamura T."/>
        </authorList>
    </citation>
    <scope>NUCLEOTIDE SEQUENCE</scope>
    <source>
        <strain evidence="1">NBRC 109076</strain>
    </source>
</reference>
<dbReference type="Proteomes" id="UP000629619">
    <property type="component" value="Unassembled WGS sequence"/>
</dbReference>
<proteinExistence type="predicted"/>
<dbReference type="EMBL" id="BOMW01000047">
    <property type="protein sequence ID" value="GIF07336.1"/>
    <property type="molecule type" value="Genomic_DNA"/>
</dbReference>
<dbReference type="AlphaFoldDB" id="A0A919NAJ4"/>
<name>A0A919NAJ4_9ACTN</name>
<gene>
    <name evidence="1" type="ORF">Asi03nite_48740</name>
</gene>
<protein>
    <submittedName>
        <fullName evidence="1">Uncharacterized protein</fullName>
    </submittedName>
</protein>
<evidence type="ECO:0000313" key="2">
    <source>
        <dbReference type="Proteomes" id="UP000629619"/>
    </source>
</evidence>
<dbReference type="RefSeq" id="WP_203682737.1">
    <property type="nucleotide sequence ID" value="NZ_BOMW01000047.1"/>
</dbReference>